<name>A0ABS8WL28_DATST</name>
<sequence length="136" mass="15591">MEAKESGNLTHYAIICSFCSRELELGAKTFVSGRYYLGSHCKLKLLQSMMTIKDEKGHSCEVEDRYQKGRYYSLFRVSLQFADPEVIRKLKIPHFTNYLSNLERRMRENVTPSTDLPVSTPSGPPLIKAIAILEEK</sequence>
<keyword evidence="2" id="KW-1185">Reference proteome</keyword>
<protein>
    <submittedName>
        <fullName evidence="1">Uncharacterized protein</fullName>
    </submittedName>
</protein>
<dbReference type="Proteomes" id="UP000823775">
    <property type="component" value="Unassembled WGS sequence"/>
</dbReference>
<comment type="caution">
    <text evidence="1">The sequence shown here is derived from an EMBL/GenBank/DDBJ whole genome shotgun (WGS) entry which is preliminary data.</text>
</comment>
<proteinExistence type="predicted"/>
<organism evidence="1 2">
    <name type="scientific">Datura stramonium</name>
    <name type="common">Jimsonweed</name>
    <name type="synonym">Common thornapple</name>
    <dbReference type="NCBI Taxonomy" id="4076"/>
    <lineage>
        <taxon>Eukaryota</taxon>
        <taxon>Viridiplantae</taxon>
        <taxon>Streptophyta</taxon>
        <taxon>Embryophyta</taxon>
        <taxon>Tracheophyta</taxon>
        <taxon>Spermatophyta</taxon>
        <taxon>Magnoliopsida</taxon>
        <taxon>eudicotyledons</taxon>
        <taxon>Gunneridae</taxon>
        <taxon>Pentapetalae</taxon>
        <taxon>asterids</taxon>
        <taxon>lamiids</taxon>
        <taxon>Solanales</taxon>
        <taxon>Solanaceae</taxon>
        <taxon>Solanoideae</taxon>
        <taxon>Datureae</taxon>
        <taxon>Datura</taxon>
    </lineage>
</organism>
<evidence type="ECO:0000313" key="1">
    <source>
        <dbReference type="EMBL" id="MCE3050699.1"/>
    </source>
</evidence>
<reference evidence="1 2" key="1">
    <citation type="journal article" date="2021" name="BMC Genomics">
        <title>Datura genome reveals duplications of psychoactive alkaloid biosynthetic genes and high mutation rate following tissue culture.</title>
        <authorList>
            <person name="Rajewski A."/>
            <person name="Carter-House D."/>
            <person name="Stajich J."/>
            <person name="Litt A."/>
        </authorList>
    </citation>
    <scope>NUCLEOTIDE SEQUENCE [LARGE SCALE GENOMIC DNA]</scope>
    <source>
        <strain evidence="1">AR-01</strain>
    </source>
</reference>
<accession>A0ABS8WL28</accession>
<dbReference type="EMBL" id="JACEIK010007832">
    <property type="protein sequence ID" value="MCE3050699.1"/>
    <property type="molecule type" value="Genomic_DNA"/>
</dbReference>
<gene>
    <name evidence="1" type="ORF">HAX54_047905</name>
</gene>
<evidence type="ECO:0000313" key="2">
    <source>
        <dbReference type="Proteomes" id="UP000823775"/>
    </source>
</evidence>